<dbReference type="Proteomes" id="UP000503447">
    <property type="component" value="Chromosome"/>
</dbReference>
<evidence type="ECO:0000313" key="2">
    <source>
        <dbReference type="Proteomes" id="UP000503447"/>
    </source>
</evidence>
<organism evidence="1 2">
    <name type="scientific">Frigoriglobus tundricola</name>
    <dbReference type="NCBI Taxonomy" id="2774151"/>
    <lineage>
        <taxon>Bacteria</taxon>
        <taxon>Pseudomonadati</taxon>
        <taxon>Planctomycetota</taxon>
        <taxon>Planctomycetia</taxon>
        <taxon>Gemmatales</taxon>
        <taxon>Gemmataceae</taxon>
        <taxon>Frigoriglobus</taxon>
    </lineage>
</organism>
<gene>
    <name evidence="1" type="ORF">FTUN_6502</name>
</gene>
<dbReference type="Gene3D" id="3.80.10.10">
    <property type="entry name" value="Ribonuclease Inhibitor"/>
    <property type="match status" value="1"/>
</dbReference>
<accession>A0A6M5YXR7</accession>
<dbReference type="RefSeq" id="WP_171473978.1">
    <property type="nucleotide sequence ID" value="NZ_CP053452.2"/>
</dbReference>
<sequence length="483" mass="53090">MSDERALLAAICSQPEEDTPRLAYADWLDEHAGAMPKQKRGSVRMRAELIRVQCELARLPPHEEDVDTAIRRIELELRQGKLLSNTARRESWAKPLKPPPGSEGLRAHTSFFSFVRGFPGFATGSASDFLNAGETLFGLSPVHFIECLNIHGETGDRFLAQQWLTRARRLTISTNLYDRKGGLDGTDVTTTEKLFAARTLATLEELQLRNWEFGAPGSPLAGRALSSLRSLELDSGTSRGPQSFVRLGELLPAEVRLRDFSLSMMHYSVDELRIFADLAQARRLERLTLGLRSYDSAPLGPNGVRVITSAPFWVHLREFGNAQGYGGFTQAHVEELAAAPPAPNLRTLSFVSGQLGFGGSGFDTLAESAVLESVTKLDLGPGRFGDDTVQALAKSPYLNRLLNLQLGQSGIGPTGMKALTEAPWAANVVRLDLSNNSIKKRGIDALLSPRAFPRLRYLNVRGSVRSRTDKDRLRARFGDGVRV</sequence>
<evidence type="ECO:0000313" key="1">
    <source>
        <dbReference type="EMBL" id="QJW98907.1"/>
    </source>
</evidence>
<reference evidence="2" key="1">
    <citation type="submission" date="2020-05" db="EMBL/GenBank/DDBJ databases">
        <title>Frigoriglobus tundricola gen. nov., sp. nov., a psychrotolerant cellulolytic planctomycete of the family Gemmataceae with two divergent copies of 16S rRNA gene.</title>
        <authorList>
            <person name="Kulichevskaya I.S."/>
            <person name="Ivanova A.A."/>
            <person name="Naumoff D.G."/>
            <person name="Beletsky A.V."/>
            <person name="Rijpstra W.I.C."/>
            <person name="Sinninghe Damste J.S."/>
            <person name="Mardanov A.V."/>
            <person name="Ravin N.V."/>
            <person name="Dedysh S.N."/>
        </authorList>
    </citation>
    <scope>NUCLEOTIDE SEQUENCE [LARGE SCALE GENOMIC DNA]</scope>
    <source>
        <strain evidence="2">PL17</strain>
    </source>
</reference>
<dbReference type="AlphaFoldDB" id="A0A6M5YXR7"/>
<protein>
    <recommendedName>
        <fullName evidence="3">TIGR02996 domain-containing protein</fullName>
    </recommendedName>
</protein>
<proteinExistence type="predicted"/>
<dbReference type="InterPro" id="IPR032675">
    <property type="entry name" value="LRR_dom_sf"/>
</dbReference>
<dbReference type="EMBL" id="CP053452">
    <property type="protein sequence ID" value="QJW98907.1"/>
    <property type="molecule type" value="Genomic_DNA"/>
</dbReference>
<name>A0A6M5YXR7_9BACT</name>
<dbReference type="NCBIfam" id="TIGR02996">
    <property type="entry name" value="rpt_mate_G_obs"/>
    <property type="match status" value="1"/>
</dbReference>
<evidence type="ECO:0008006" key="3">
    <source>
        <dbReference type="Google" id="ProtNLM"/>
    </source>
</evidence>
<dbReference type="InterPro" id="IPR014338">
    <property type="entry name" value="CHP02996_rpt-companion-dom"/>
</dbReference>
<keyword evidence="2" id="KW-1185">Reference proteome</keyword>
<dbReference type="KEGG" id="ftj:FTUN_6502"/>
<dbReference type="SUPFAM" id="SSF52047">
    <property type="entry name" value="RNI-like"/>
    <property type="match status" value="1"/>
</dbReference>